<accession>T1EW52</accession>
<dbReference type="KEGG" id="hro:HELRODRAFT_165018"/>
<evidence type="ECO:0000313" key="1">
    <source>
        <dbReference type="EMBL" id="ESN92887.1"/>
    </source>
</evidence>
<dbReference type="InParanoid" id="T1EW52"/>
<keyword evidence="3" id="KW-1185">Reference proteome</keyword>
<dbReference type="EMBL" id="KB097639">
    <property type="protein sequence ID" value="ESN92887.1"/>
    <property type="molecule type" value="Genomic_DNA"/>
</dbReference>
<dbReference type="EMBL" id="AMQM01001910">
    <property type="status" value="NOT_ANNOTATED_CDS"/>
    <property type="molecule type" value="Genomic_DNA"/>
</dbReference>
<evidence type="ECO:0000313" key="3">
    <source>
        <dbReference type="Proteomes" id="UP000015101"/>
    </source>
</evidence>
<gene>
    <name evidence="2" type="primary">20200802</name>
    <name evidence="1" type="ORF">HELRODRAFT_165018</name>
</gene>
<evidence type="ECO:0000313" key="2">
    <source>
        <dbReference type="EnsemblMetazoa" id="HelroP165018"/>
    </source>
</evidence>
<dbReference type="OrthoDB" id="6372137at2759"/>
<reference evidence="1 3" key="2">
    <citation type="journal article" date="2013" name="Nature">
        <title>Insights into bilaterian evolution from three spiralian genomes.</title>
        <authorList>
            <person name="Simakov O."/>
            <person name="Marletaz F."/>
            <person name="Cho S.J."/>
            <person name="Edsinger-Gonzales E."/>
            <person name="Havlak P."/>
            <person name="Hellsten U."/>
            <person name="Kuo D.H."/>
            <person name="Larsson T."/>
            <person name="Lv J."/>
            <person name="Arendt D."/>
            <person name="Savage R."/>
            <person name="Osoegawa K."/>
            <person name="de Jong P."/>
            <person name="Grimwood J."/>
            <person name="Chapman J.A."/>
            <person name="Shapiro H."/>
            <person name="Aerts A."/>
            <person name="Otillar R.P."/>
            <person name="Terry A.Y."/>
            <person name="Boore J.L."/>
            <person name="Grigoriev I.V."/>
            <person name="Lindberg D.R."/>
            <person name="Seaver E.C."/>
            <person name="Weisblat D.A."/>
            <person name="Putnam N.H."/>
            <person name="Rokhsar D.S."/>
        </authorList>
    </citation>
    <scope>NUCLEOTIDE SEQUENCE</scope>
</reference>
<reference evidence="3" key="1">
    <citation type="submission" date="2012-12" db="EMBL/GenBank/DDBJ databases">
        <authorList>
            <person name="Hellsten U."/>
            <person name="Grimwood J."/>
            <person name="Chapman J.A."/>
            <person name="Shapiro H."/>
            <person name="Aerts A."/>
            <person name="Otillar R.P."/>
            <person name="Terry A.Y."/>
            <person name="Boore J.L."/>
            <person name="Simakov O."/>
            <person name="Marletaz F."/>
            <person name="Cho S.-J."/>
            <person name="Edsinger-Gonzales E."/>
            <person name="Havlak P."/>
            <person name="Kuo D.-H."/>
            <person name="Larsson T."/>
            <person name="Lv J."/>
            <person name="Arendt D."/>
            <person name="Savage R."/>
            <person name="Osoegawa K."/>
            <person name="de Jong P."/>
            <person name="Lindberg D.R."/>
            <person name="Seaver E.C."/>
            <person name="Weisblat D.A."/>
            <person name="Putnam N.H."/>
            <person name="Grigoriev I.V."/>
            <person name="Rokhsar D.S."/>
        </authorList>
    </citation>
    <scope>NUCLEOTIDE SEQUENCE</scope>
</reference>
<dbReference type="Proteomes" id="UP000015101">
    <property type="component" value="Unassembled WGS sequence"/>
</dbReference>
<dbReference type="GeneID" id="20200802"/>
<dbReference type="EnsemblMetazoa" id="HelroT165018">
    <property type="protein sequence ID" value="HelroP165018"/>
    <property type="gene ID" value="HelroG165018"/>
</dbReference>
<dbReference type="RefSeq" id="XP_009029173.1">
    <property type="nucleotide sequence ID" value="XM_009030925.1"/>
</dbReference>
<reference evidence="2" key="3">
    <citation type="submission" date="2015-06" db="UniProtKB">
        <authorList>
            <consortium name="EnsemblMetazoa"/>
        </authorList>
    </citation>
    <scope>IDENTIFICATION</scope>
</reference>
<dbReference type="CTD" id="20200802"/>
<protein>
    <submittedName>
        <fullName evidence="1 2">Uncharacterized protein</fullName>
    </submittedName>
</protein>
<name>T1EW52_HELRO</name>
<dbReference type="HOGENOM" id="CLU_1429471_0_0_1"/>
<proteinExistence type="predicted"/>
<organism evidence="2 3">
    <name type="scientific">Helobdella robusta</name>
    <name type="common">Californian leech</name>
    <dbReference type="NCBI Taxonomy" id="6412"/>
    <lineage>
        <taxon>Eukaryota</taxon>
        <taxon>Metazoa</taxon>
        <taxon>Spiralia</taxon>
        <taxon>Lophotrochozoa</taxon>
        <taxon>Annelida</taxon>
        <taxon>Clitellata</taxon>
        <taxon>Hirudinea</taxon>
        <taxon>Rhynchobdellida</taxon>
        <taxon>Glossiphoniidae</taxon>
        <taxon>Helobdella</taxon>
    </lineage>
</organism>
<dbReference type="AlphaFoldDB" id="T1EW52"/>
<sequence length="190" mass="22283">MMLKERSRSLILASYVGCEIETEHLFVCCLLSCFKGNDEVFECIWKELSKQVEVKHYRLREEAGKPPTENLRPFFVKDANGWMDNRRIYCSFRFDKDAQKKIGRIVSDKRYLLLNKGRVDKDGTKIQHSQELNKYPHVSPEMVKSSDRVDLFDTMRYPLAKAHGCLMVIAWMAACLTSSEPRNYEFRITK</sequence>